<evidence type="ECO:0000313" key="4">
    <source>
        <dbReference type="Proteomes" id="UP000095210"/>
    </source>
</evidence>
<keyword evidence="2" id="KW-0472">Membrane</keyword>
<keyword evidence="2" id="KW-0812">Transmembrane</keyword>
<feature type="region of interest" description="Disordered" evidence="1">
    <location>
        <begin position="1"/>
        <end position="24"/>
    </location>
</feature>
<dbReference type="AlphaFoldDB" id="A0AAC9HT76"/>
<accession>A0AAC9HT76</accession>
<proteinExistence type="predicted"/>
<dbReference type="KEGG" id="ahm:TL08_20770"/>
<sequence>MPRTPFGAEPLRSTSGTGGPLIPQHLPVDCDERVRVDLEGRWQRVRSRLRLALVVLPSVQLVIALVGLGLLTFGAGERGLGALVIGALCCLPVGLILVRIRRGLVIPKVSEWTSAGLLPTLVTAALAAIALLGSADLRDNRGLASVLLIAAILVPVPVFAAARGAVGLLLSAPLALAGRSGFALTTRLRVRRFRDAHVHLEADRVRWVVQVIRQHGARTVASGHLPLSELQSASTSTTENPVIDARLGRGVVARPGPVLVLRAAHRTVALTVGNASEFAELCQQRSDWLHGRQDRTPP</sequence>
<keyword evidence="2" id="KW-1133">Transmembrane helix</keyword>
<evidence type="ECO:0000256" key="2">
    <source>
        <dbReference type="SAM" id="Phobius"/>
    </source>
</evidence>
<dbReference type="Proteomes" id="UP000095210">
    <property type="component" value="Chromosome"/>
</dbReference>
<reference evidence="4" key="1">
    <citation type="submission" date="2016-03" db="EMBL/GenBank/DDBJ databases">
        <title>Complete genome sequence of the type strain Actinoalloteichus hymeniacidonis DSM 45092.</title>
        <authorList>
            <person name="Schaffert L."/>
            <person name="Albersmeier A."/>
            <person name="Winkler A."/>
            <person name="Kalinowski J."/>
            <person name="Zotchev S."/>
            <person name="Ruckert C."/>
        </authorList>
    </citation>
    <scope>NUCLEOTIDE SEQUENCE [LARGE SCALE GENOMIC DNA]</scope>
    <source>
        <strain evidence="4">HPA177(T) (DSM 45092(T))</strain>
    </source>
</reference>
<feature type="transmembrane region" description="Helical" evidence="2">
    <location>
        <begin position="51"/>
        <end position="73"/>
    </location>
</feature>
<gene>
    <name evidence="3" type="ORF">TL08_20770</name>
</gene>
<feature type="transmembrane region" description="Helical" evidence="2">
    <location>
        <begin position="112"/>
        <end position="132"/>
    </location>
</feature>
<evidence type="ECO:0000313" key="3">
    <source>
        <dbReference type="EMBL" id="AOS64945.1"/>
    </source>
</evidence>
<organism evidence="3 4">
    <name type="scientific">Actinoalloteichus hymeniacidonis</name>
    <dbReference type="NCBI Taxonomy" id="340345"/>
    <lineage>
        <taxon>Bacteria</taxon>
        <taxon>Bacillati</taxon>
        <taxon>Actinomycetota</taxon>
        <taxon>Actinomycetes</taxon>
        <taxon>Pseudonocardiales</taxon>
        <taxon>Pseudonocardiaceae</taxon>
        <taxon>Actinoalloteichus</taxon>
    </lineage>
</organism>
<protein>
    <submittedName>
        <fullName evidence="3">Uncharacterized protein</fullName>
    </submittedName>
</protein>
<evidence type="ECO:0000256" key="1">
    <source>
        <dbReference type="SAM" id="MobiDB-lite"/>
    </source>
</evidence>
<keyword evidence="4" id="KW-1185">Reference proteome</keyword>
<name>A0AAC9HT76_9PSEU</name>
<feature type="transmembrane region" description="Helical" evidence="2">
    <location>
        <begin position="144"/>
        <end position="170"/>
    </location>
</feature>
<dbReference type="EMBL" id="CP014859">
    <property type="protein sequence ID" value="AOS64945.1"/>
    <property type="molecule type" value="Genomic_DNA"/>
</dbReference>
<feature type="transmembrane region" description="Helical" evidence="2">
    <location>
        <begin position="79"/>
        <end position="100"/>
    </location>
</feature>